<name>A0A1T5JA40_9MICO</name>
<dbReference type="PANTHER" id="PTHR43591">
    <property type="entry name" value="METHYLTRANSFERASE"/>
    <property type="match status" value="1"/>
</dbReference>
<feature type="domain" description="Methyltransferase" evidence="1">
    <location>
        <begin position="37"/>
        <end position="144"/>
    </location>
</feature>
<dbReference type="Gene3D" id="3.40.50.150">
    <property type="entry name" value="Vaccinia Virus protein VP39"/>
    <property type="match status" value="1"/>
</dbReference>
<dbReference type="RefSeq" id="WP_079727417.1">
    <property type="nucleotide sequence ID" value="NZ_FUZP01000001.1"/>
</dbReference>
<dbReference type="EMBL" id="FUZP01000001">
    <property type="protein sequence ID" value="SKC48214.1"/>
    <property type="molecule type" value="Genomic_DNA"/>
</dbReference>
<dbReference type="InterPro" id="IPR025714">
    <property type="entry name" value="Methyltranfer_dom"/>
</dbReference>
<evidence type="ECO:0000313" key="3">
    <source>
        <dbReference type="Proteomes" id="UP000190857"/>
    </source>
</evidence>
<dbReference type="GO" id="GO:0032259">
    <property type="term" value="P:methylation"/>
    <property type="evidence" value="ECO:0007669"/>
    <property type="project" value="UniProtKB-KW"/>
</dbReference>
<evidence type="ECO:0000313" key="2">
    <source>
        <dbReference type="EMBL" id="SKC48214.1"/>
    </source>
</evidence>
<dbReference type="SUPFAM" id="SSF53335">
    <property type="entry name" value="S-adenosyl-L-methionine-dependent methyltransferases"/>
    <property type="match status" value="1"/>
</dbReference>
<keyword evidence="2" id="KW-0830">Ubiquinone</keyword>
<dbReference type="Pfam" id="PF13847">
    <property type="entry name" value="Methyltransf_31"/>
    <property type="match status" value="1"/>
</dbReference>
<organism evidence="2 3">
    <name type="scientific">Okibacterium fritillariae</name>
    <dbReference type="NCBI Taxonomy" id="123320"/>
    <lineage>
        <taxon>Bacteria</taxon>
        <taxon>Bacillati</taxon>
        <taxon>Actinomycetota</taxon>
        <taxon>Actinomycetes</taxon>
        <taxon>Micrococcales</taxon>
        <taxon>Microbacteriaceae</taxon>
        <taxon>Okibacterium</taxon>
    </lineage>
</organism>
<proteinExistence type="predicted"/>
<dbReference type="GO" id="GO:0008168">
    <property type="term" value="F:methyltransferase activity"/>
    <property type="evidence" value="ECO:0007669"/>
    <property type="project" value="UniProtKB-KW"/>
</dbReference>
<dbReference type="STRING" id="123320.SAMN06309945_1365"/>
<dbReference type="OrthoDB" id="9795634at2"/>
<dbReference type="InterPro" id="IPR029063">
    <property type="entry name" value="SAM-dependent_MTases_sf"/>
</dbReference>
<keyword evidence="2" id="KW-0808">Transferase</keyword>
<gene>
    <name evidence="2" type="ORF">SAMN06309945_1365</name>
</gene>
<reference evidence="2 3" key="1">
    <citation type="submission" date="2017-02" db="EMBL/GenBank/DDBJ databases">
        <authorList>
            <person name="Peterson S.W."/>
        </authorList>
    </citation>
    <scope>NUCLEOTIDE SEQUENCE [LARGE SCALE GENOMIC DNA]</scope>
    <source>
        <strain evidence="2 3">VKM Ac-2059</strain>
    </source>
</reference>
<dbReference type="PANTHER" id="PTHR43591:SF24">
    <property type="entry name" value="2-METHOXY-6-POLYPRENYL-1,4-BENZOQUINOL METHYLASE, MITOCHONDRIAL"/>
    <property type="match status" value="1"/>
</dbReference>
<dbReference type="AlphaFoldDB" id="A0A1T5JA40"/>
<evidence type="ECO:0000259" key="1">
    <source>
        <dbReference type="Pfam" id="PF13847"/>
    </source>
</evidence>
<dbReference type="CDD" id="cd02440">
    <property type="entry name" value="AdoMet_MTases"/>
    <property type="match status" value="1"/>
</dbReference>
<dbReference type="Proteomes" id="UP000190857">
    <property type="component" value="Unassembled WGS sequence"/>
</dbReference>
<protein>
    <submittedName>
        <fullName evidence="2">Ubiquinone/menaquinone biosynthesis C-methylase UbiE</fullName>
    </submittedName>
</protein>
<accession>A0A1T5JA40</accession>
<keyword evidence="3" id="KW-1185">Reference proteome</keyword>
<keyword evidence="2" id="KW-0489">Methyltransferase</keyword>
<sequence>MATIERYTHGHHDSVLRTHSWRTVENSAAYLVPHLVPGASVLDVGSGPGTITVDIGRRVAGGRVVGIDSAEDVRDQAQALADDNGLTNVEFQVGDAYHLDFPDDTFDVVHAHQVLQHVADPVAVLREMRRVTKPGGVVAARDVIYGGAVWHPLLPGLRKWMDVYQAVARFNGGDPDGGSSLKAWAMEAGFEDISTGASIWCFADDADREWWGGNWAVRALESSFAPQSIEAGAATLEDLQEVSEAWKAWVADKTGWFAMPHGEILATK</sequence>